<reference evidence="1 2" key="1">
    <citation type="submission" date="2023-11" db="EMBL/GenBank/DDBJ databases">
        <authorList>
            <person name="Okamura Y."/>
        </authorList>
    </citation>
    <scope>NUCLEOTIDE SEQUENCE [LARGE SCALE GENOMIC DNA]</scope>
</reference>
<gene>
    <name evidence="1" type="ORF">LNINA_LOCUS3647</name>
</gene>
<proteinExistence type="predicted"/>
<dbReference type="Proteomes" id="UP001497472">
    <property type="component" value="Unassembled WGS sequence"/>
</dbReference>
<keyword evidence="2" id="KW-1185">Reference proteome</keyword>
<name>A0AAV1J460_9NEOP</name>
<dbReference type="Gene3D" id="2.20.25.240">
    <property type="match status" value="1"/>
</dbReference>
<comment type="caution">
    <text evidence="1">The sequence shown here is derived from an EMBL/GenBank/DDBJ whole genome shotgun (WGS) entry which is preliminary data.</text>
</comment>
<organism evidence="1 2">
    <name type="scientific">Leptosia nina</name>
    <dbReference type="NCBI Taxonomy" id="320188"/>
    <lineage>
        <taxon>Eukaryota</taxon>
        <taxon>Metazoa</taxon>
        <taxon>Ecdysozoa</taxon>
        <taxon>Arthropoda</taxon>
        <taxon>Hexapoda</taxon>
        <taxon>Insecta</taxon>
        <taxon>Pterygota</taxon>
        <taxon>Neoptera</taxon>
        <taxon>Endopterygota</taxon>
        <taxon>Lepidoptera</taxon>
        <taxon>Glossata</taxon>
        <taxon>Ditrysia</taxon>
        <taxon>Papilionoidea</taxon>
        <taxon>Pieridae</taxon>
        <taxon>Pierinae</taxon>
        <taxon>Leptosia</taxon>
    </lineage>
</organism>
<dbReference type="AlphaFoldDB" id="A0AAV1J460"/>
<evidence type="ECO:0008006" key="3">
    <source>
        <dbReference type="Google" id="ProtNLM"/>
    </source>
</evidence>
<sequence length="96" mass="11434">MKRRKFFYDDEPNFLVYKPKKITFVNGKSYYLHRGYTYSRAYASATGARWRCTQTSSCKAYIRLSPEERLEEIADCHNHAAKKYLKLSNGMYIRTE</sequence>
<accession>A0AAV1J460</accession>
<evidence type="ECO:0000313" key="2">
    <source>
        <dbReference type="Proteomes" id="UP001497472"/>
    </source>
</evidence>
<dbReference type="EMBL" id="CAVLEF010000005">
    <property type="protein sequence ID" value="CAK1543857.1"/>
    <property type="molecule type" value="Genomic_DNA"/>
</dbReference>
<evidence type="ECO:0000313" key="1">
    <source>
        <dbReference type="EMBL" id="CAK1543857.1"/>
    </source>
</evidence>
<protein>
    <recommendedName>
        <fullName evidence="3">FLYWCH-type domain-containing protein</fullName>
    </recommendedName>
</protein>